<dbReference type="SUPFAM" id="SSF53955">
    <property type="entry name" value="Lysozyme-like"/>
    <property type="match status" value="1"/>
</dbReference>
<accession>A0A6L6HJC8</accession>
<comment type="similarity">
    <text evidence="1">Belongs to the virb1 family.</text>
</comment>
<dbReference type="InterPro" id="IPR008258">
    <property type="entry name" value="Transglycosylase_SLT_dom_1"/>
</dbReference>
<organism evidence="3 4">
    <name type="scientific">Paracoccus lichenicola</name>
    <dbReference type="NCBI Taxonomy" id="2665644"/>
    <lineage>
        <taxon>Bacteria</taxon>
        <taxon>Pseudomonadati</taxon>
        <taxon>Pseudomonadota</taxon>
        <taxon>Alphaproteobacteria</taxon>
        <taxon>Rhodobacterales</taxon>
        <taxon>Paracoccaceae</taxon>
        <taxon>Paracoccus</taxon>
    </lineage>
</organism>
<evidence type="ECO:0000313" key="3">
    <source>
        <dbReference type="EMBL" id="MTD99215.1"/>
    </source>
</evidence>
<evidence type="ECO:0000259" key="2">
    <source>
        <dbReference type="Pfam" id="PF01464"/>
    </source>
</evidence>
<keyword evidence="4" id="KW-1185">Reference proteome</keyword>
<reference evidence="3 4" key="1">
    <citation type="submission" date="2019-11" db="EMBL/GenBank/DDBJ databases">
        <authorList>
            <person name="Lang L."/>
        </authorList>
    </citation>
    <scope>NUCLEOTIDE SEQUENCE [LARGE SCALE GENOMIC DNA]</scope>
    <source>
        <strain evidence="3 4">YIM 132242</strain>
    </source>
</reference>
<dbReference type="AlphaFoldDB" id="A0A6L6HJC8"/>
<dbReference type="Pfam" id="PF01464">
    <property type="entry name" value="SLT"/>
    <property type="match status" value="1"/>
</dbReference>
<name>A0A6L6HJC8_9RHOB</name>
<protein>
    <submittedName>
        <fullName evidence="3">Transglycosylase SLT domain-containing protein</fullName>
    </submittedName>
</protein>
<dbReference type="Proteomes" id="UP000481417">
    <property type="component" value="Unassembled WGS sequence"/>
</dbReference>
<dbReference type="InterPro" id="IPR023346">
    <property type="entry name" value="Lysozyme-like_dom_sf"/>
</dbReference>
<gene>
    <name evidence="3" type="ORF">GIY56_02810</name>
</gene>
<dbReference type="EMBL" id="WMBT01000001">
    <property type="protein sequence ID" value="MTD99215.1"/>
    <property type="molecule type" value="Genomic_DNA"/>
</dbReference>
<evidence type="ECO:0000313" key="4">
    <source>
        <dbReference type="Proteomes" id="UP000481417"/>
    </source>
</evidence>
<evidence type="ECO:0000256" key="1">
    <source>
        <dbReference type="ARBA" id="ARBA00009387"/>
    </source>
</evidence>
<comment type="caution">
    <text evidence="3">The sequence shown here is derived from an EMBL/GenBank/DDBJ whole genome shotgun (WGS) entry which is preliminary data.</text>
</comment>
<feature type="domain" description="Transglycosylase SLT" evidence="2">
    <location>
        <begin position="108"/>
        <end position="176"/>
    </location>
</feature>
<sequence length="221" mass="23838">MGLWVCLTKQSHEDRMRFALVPLAALAFLAACQSTMTPQSESKAAAEARQMELASQPPMRWGQAAGSDQWTKATLSALDREGVTILSRVPGDIDTFCPNYAQLNPTGRKAFWAGLLSAVAKHESTYNPQASGGGGKWLGLMQIAPATWRTYGCNGNIKNGGDNMSCAVKIMSRQVARDNAVAQDGSGWRGIARDWAPLRNASKRADIAAWTSSQSYCKPQA</sequence>
<dbReference type="Gene3D" id="1.10.530.10">
    <property type="match status" value="1"/>
</dbReference>
<proteinExistence type="inferred from homology"/>